<evidence type="ECO:0000313" key="6">
    <source>
        <dbReference type="EMBL" id="KMO95082.1"/>
    </source>
</evidence>
<feature type="compositionally biased region" description="Low complexity" evidence="3">
    <location>
        <begin position="209"/>
        <end position="223"/>
    </location>
</feature>
<dbReference type="Gene3D" id="3.10.350.10">
    <property type="entry name" value="LysM domain"/>
    <property type="match status" value="1"/>
</dbReference>
<dbReference type="PATRIC" id="fig|66430.4.peg.613"/>
<dbReference type="STRING" id="66430.ACS04_25575"/>
<dbReference type="Pfam" id="PF01476">
    <property type="entry name" value="LysM"/>
    <property type="match status" value="1"/>
</dbReference>
<dbReference type="Proteomes" id="UP000035932">
    <property type="component" value="Unassembled WGS sequence"/>
</dbReference>
<dbReference type="InterPro" id="IPR036779">
    <property type="entry name" value="LysM_dom_sf"/>
</dbReference>
<dbReference type="InterPro" id="IPR052196">
    <property type="entry name" value="Bact_Kbp"/>
</dbReference>
<sequence>MRSGNGRHRRPRQVPAIVVTAGVTGSALALPLLAATGASAAEAATWDTVAECESGGSWSANSGSGSYGGLSFTQEQWNAAGGREFAERPDLASRSQQIAVAERVLGAQGPEAFGHCSQAAGLTRQGPAAAVDPGLPGTLGPIATSPSRPDESVPAGGSGAKPQDFGAPTPTPTPVFTLPPAPLAPNSGLPVMPEPDAPSTSPSAPVLPGDPTTAPGTPTAPTDPAAPPTGTPTAPGSPDPTAPVTPADPSAPAAPSAPAVPGATTDPAGIPDPSGTGKHRGTPALEVPAASGAASDPSYTVQAGDSLATIASAKGVKGGWNALYQANEQVIGEDADLIKPGQNLDLS</sequence>
<comment type="caution">
    <text evidence="6">The sequence shown here is derived from an EMBL/GenBank/DDBJ whole genome shotgun (WGS) entry which is preliminary data.</text>
</comment>
<feature type="signal peptide" evidence="4">
    <location>
        <begin position="1"/>
        <end position="40"/>
    </location>
</feature>
<feature type="compositionally biased region" description="Pro residues" evidence="3">
    <location>
        <begin position="224"/>
        <end position="243"/>
    </location>
</feature>
<dbReference type="AlphaFoldDB" id="A0A0J6XLG3"/>
<protein>
    <recommendedName>
        <fullName evidence="5">LysM domain-containing protein</fullName>
    </recommendedName>
</protein>
<dbReference type="SUPFAM" id="SSF54106">
    <property type="entry name" value="LysM domain"/>
    <property type="match status" value="1"/>
</dbReference>
<dbReference type="OrthoDB" id="1404170at2"/>
<feature type="compositionally biased region" description="Pro residues" evidence="3">
    <location>
        <begin position="169"/>
        <end position="183"/>
    </location>
</feature>
<proteinExistence type="inferred from homology"/>
<feature type="compositionally biased region" description="Low complexity" evidence="3">
    <location>
        <begin position="244"/>
        <end position="261"/>
    </location>
</feature>
<evidence type="ECO:0000259" key="5">
    <source>
        <dbReference type="PROSITE" id="PS51782"/>
    </source>
</evidence>
<dbReference type="SUPFAM" id="SSF53955">
    <property type="entry name" value="Lysozyme-like"/>
    <property type="match status" value="1"/>
</dbReference>
<comment type="similarity">
    <text evidence="1">Belongs to the transglycosylase family. Rpf subfamily.</text>
</comment>
<dbReference type="PANTHER" id="PTHR34700">
    <property type="entry name" value="POTASSIUM BINDING PROTEIN KBP"/>
    <property type="match status" value="1"/>
</dbReference>
<organism evidence="6 7">
    <name type="scientific">Streptomyces roseus</name>
    <dbReference type="NCBI Taxonomy" id="66430"/>
    <lineage>
        <taxon>Bacteria</taxon>
        <taxon>Bacillati</taxon>
        <taxon>Actinomycetota</taxon>
        <taxon>Actinomycetes</taxon>
        <taxon>Kitasatosporales</taxon>
        <taxon>Streptomycetaceae</taxon>
        <taxon>Streptomyces</taxon>
    </lineage>
</organism>
<gene>
    <name evidence="6" type="ORF">ACS04_25575</name>
</gene>
<dbReference type="PROSITE" id="PS51782">
    <property type="entry name" value="LYSM"/>
    <property type="match status" value="1"/>
</dbReference>
<evidence type="ECO:0000256" key="2">
    <source>
        <dbReference type="ARBA" id="ARBA00022801"/>
    </source>
</evidence>
<reference evidence="6 7" key="1">
    <citation type="submission" date="2015-06" db="EMBL/GenBank/DDBJ databases">
        <title>Recapitulation of the evolution of biosynthetic gene clusters reveals hidden chemical diversity on bacterial genomes.</title>
        <authorList>
            <person name="Cruz-Morales P."/>
            <person name="Martinez-Guerrero C."/>
            <person name="Morales-Escalante M.A."/>
            <person name="Yanez-Guerra L.A."/>
            <person name="Kopp J.F."/>
            <person name="Feldmann J."/>
            <person name="Ramos-Aboites H.E."/>
            <person name="Barona-Gomez F."/>
        </authorList>
    </citation>
    <scope>NUCLEOTIDE SEQUENCE [LARGE SCALE GENOMIC DNA]</scope>
    <source>
        <strain evidence="6 7">ATCC 31245</strain>
    </source>
</reference>
<evidence type="ECO:0000256" key="1">
    <source>
        <dbReference type="ARBA" id="ARBA00010830"/>
    </source>
</evidence>
<keyword evidence="4" id="KW-0732">Signal</keyword>
<keyword evidence="2" id="KW-0378">Hydrolase</keyword>
<dbReference type="GO" id="GO:0016787">
    <property type="term" value="F:hydrolase activity"/>
    <property type="evidence" value="ECO:0007669"/>
    <property type="project" value="UniProtKB-KW"/>
</dbReference>
<dbReference type="SMART" id="SM00257">
    <property type="entry name" value="LysM"/>
    <property type="match status" value="1"/>
</dbReference>
<dbReference type="InterPro" id="IPR023346">
    <property type="entry name" value="Lysozyme-like_dom_sf"/>
</dbReference>
<dbReference type="RefSeq" id="WP_048479119.1">
    <property type="nucleotide sequence ID" value="NZ_JBIRUD010000002.1"/>
</dbReference>
<dbReference type="PANTHER" id="PTHR34700:SF4">
    <property type="entry name" value="PHAGE-LIKE ELEMENT PBSX PROTEIN XKDP"/>
    <property type="match status" value="1"/>
</dbReference>
<evidence type="ECO:0000256" key="3">
    <source>
        <dbReference type="SAM" id="MobiDB-lite"/>
    </source>
</evidence>
<dbReference type="Pfam" id="PF06737">
    <property type="entry name" value="Transglycosylas"/>
    <property type="match status" value="1"/>
</dbReference>
<name>A0A0J6XLG3_9ACTN</name>
<keyword evidence="7" id="KW-1185">Reference proteome</keyword>
<dbReference type="Gene3D" id="1.10.530.10">
    <property type="match status" value="1"/>
</dbReference>
<evidence type="ECO:0000313" key="7">
    <source>
        <dbReference type="Proteomes" id="UP000035932"/>
    </source>
</evidence>
<dbReference type="InterPro" id="IPR018392">
    <property type="entry name" value="LysM"/>
</dbReference>
<feature type="region of interest" description="Disordered" evidence="3">
    <location>
        <begin position="124"/>
        <end position="300"/>
    </location>
</feature>
<accession>A0A0J6XLG3</accession>
<dbReference type="EMBL" id="LFML01000111">
    <property type="protein sequence ID" value="KMO95082.1"/>
    <property type="molecule type" value="Genomic_DNA"/>
</dbReference>
<feature type="chain" id="PRO_5005284369" description="LysM domain-containing protein" evidence="4">
    <location>
        <begin position="41"/>
        <end position="347"/>
    </location>
</feature>
<feature type="domain" description="LysM" evidence="5">
    <location>
        <begin position="297"/>
        <end position="346"/>
    </location>
</feature>
<dbReference type="InterPro" id="IPR010618">
    <property type="entry name" value="RPF"/>
</dbReference>
<dbReference type="CDD" id="cd00118">
    <property type="entry name" value="LysM"/>
    <property type="match status" value="1"/>
</dbReference>
<evidence type="ECO:0000256" key="4">
    <source>
        <dbReference type="SAM" id="SignalP"/>
    </source>
</evidence>